<organism evidence="1 2">
    <name type="scientific">Larkinella bovis</name>
    <dbReference type="NCBI Taxonomy" id="683041"/>
    <lineage>
        <taxon>Bacteria</taxon>
        <taxon>Pseudomonadati</taxon>
        <taxon>Bacteroidota</taxon>
        <taxon>Cytophagia</taxon>
        <taxon>Cytophagales</taxon>
        <taxon>Spirosomataceae</taxon>
        <taxon>Larkinella</taxon>
    </lineage>
</organism>
<comment type="caution">
    <text evidence="1">The sequence shown here is derived from an EMBL/GenBank/DDBJ whole genome shotgun (WGS) entry which is preliminary data.</text>
</comment>
<dbReference type="EMBL" id="JBHSMA010000001">
    <property type="protein sequence ID" value="MFC5407997.1"/>
    <property type="molecule type" value="Genomic_DNA"/>
</dbReference>
<evidence type="ECO:0000313" key="2">
    <source>
        <dbReference type="Proteomes" id="UP001596106"/>
    </source>
</evidence>
<name>A0ABW0I7A9_9BACT</name>
<reference evidence="2" key="1">
    <citation type="journal article" date="2019" name="Int. J. Syst. Evol. Microbiol.">
        <title>The Global Catalogue of Microorganisms (GCM) 10K type strain sequencing project: providing services to taxonomists for standard genome sequencing and annotation.</title>
        <authorList>
            <consortium name="The Broad Institute Genomics Platform"/>
            <consortium name="The Broad Institute Genome Sequencing Center for Infectious Disease"/>
            <person name="Wu L."/>
            <person name="Ma J."/>
        </authorList>
    </citation>
    <scope>NUCLEOTIDE SEQUENCE [LARGE SCALE GENOMIC DNA]</scope>
    <source>
        <strain evidence="2">CCUG 55250</strain>
    </source>
</reference>
<sequence>MARLQIPSYIIPSRREVRGMKYAPPFTLGENKIVGTYNKRTDLSPPDLVGKGGLTHYGDAYSGTGVDYSKRFALPGAGLFDGLASPGTAYGGQNLTEENVKSRVTNMPPDILLYGDQFYEDPLYFPPNSQQAIWWYQRVKERGQQLGKPYRAFGQYGDTTTYTVKSWESGVLPTDNRYRKYYASSAMARTSCSYFNQMWNLRGTNVNAYAYNWSYAQEYYMKKHCMEVVRLGQTDQTDPLLNFCILFMWALIEGTSGRGYMHNLNLWEKDIAGGIYKQRRHMNWDFDFCVALIFAVGFCVGNGVIYWESATEGVDDTKMPPVNADNIWVGEGSAPSATNGAPAKPVSILDSLYVATAWYKACERTNGLPWVYLEYKIDDGPWITPAPDGATILEHAAAGATGSGSTLKLKGRGDCMGRFSGTAYDFYYFNPALGKHLSETVTVRFSNGKTFTNRIQGKTMGVFTETAS</sequence>
<proteinExistence type="predicted"/>
<keyword evidence="2" id="KW-1185">Reference proteome</keyword>
<evidence type="ECO:0000313" key="1">
    <source>
        <dbReference type="EMBL" id="MFC5407997.1"/>
    </source>
</evidence>
<dbReference type="RefSeq" id="WP_379840687.1">
    <property type="nucleotide sequence ID" value="NZ_JBHSMA010000001.1"/>
</dbReference>
<protein>
    <submittedName>
        <fullName evidence="1">Uncharacterized protein</fullName>
    </submittedName>
</protein>
<gene>
    <name evidence="1" type="ORF">ACFPMF_01660</name>
</gene>
<dbReference type="Proteomes" id="UP001596106">
    <property type="component" value="Unassembled WGS sequence"/>
</dbReference>
<accession>A0ABW0I7A9</accession>